<keyword evidence="1" id="KW-0812">Transmembrane</keyword>
<dbReference type="RefSeq" id="WP_307691066.1">
    <property type="nucleotide sequence ID" value="NZ_JAUSRO010000011.1"/>
</dbReference>
<evidence type="ECO:0000256" key="1">
    <source>
        <dbReference type="SAM" id="Phobius"/>
    </source>
</evidence>
<name>A0ABT9SAE0_9BURK</name>
<protein>
    <submittedName>
        <fullName evidence="2">Uncharacterized protein</fullName>
    </submittedName>
</protein>
<reference evidence="2 3" key="1">
    <citation type="submission" date="2023-07" db="EMBL/GenBank/DDBJ databases">
        <title>Sorghum-associated microbial communities from plants grown in Nebraska, USA.</title>
        <authorList>
            <person name="Schachtman D."/>
        </authorList>
    </citation>
    <scope>NUCLEOTIDE SEQUENCE [LARGE SCALE GENOMIC DNA]</scope>
    <source>
        <strain evidence="2 3">DS1607</strain>
    </source>
</reference>
<sequence length="278" mass="29484">MTALPLRRLFLLLLAAAVLAGAWFTPMDRAARSQVEAGLQRALTAFAAARALGAVISVAQGTQVEVTPAGVGLSFAPGQALQPLNELVDRFGAVMLAASVAFGIQLLLLNIGGHAVVSALASAAVLLWVALRWRRDAPSPRWLQPVVVGLLLVRFAVPLGALANEAVYRSFMADDYRAALSTIERSPDAVIGSATATPPAQDTGFIERIRQWAKGLPDLKSGYDAILSAASDWAGKMVRLIAVFALQTVVLPIGFLWLSWRLARWAVQAPSRQAPGST</sequence>
<proteinExistence type="predicted"/>
<keyword evidence="3" id="KW-1185">Reference proteome</keyword>
<keyword evidence="1" id="KW-1133">Transmembrane helix</keyword>
<accession>A0ABT9SAE0</accession>
<keyword evidence="1" id="KW-0472">Membrane</keyword>
<dbReference type="Proteomes" id="UP001226867">
    <property type="component" value="Unassembled WGS sequence"/>
</dbReference>
<organism evidence="2 3">
    <name type="scientific">Variovorax ginsengisoli</name>
    <dbReference type="NCBI Taxonomy" id="363844"/>
    <lineage>
        <taxon>Bacteria</taxon>
        <taxon>Pseudomonadati</taxon>
        <taxon>Pseudomonadota</taxon>
        <taxon>Betaproteobacteria</taxon>
        <taxon>Burkholderiales</taxon>
        <taxon>Comamonadaceae</taxon>
        <taxon>Variovorax</taxon>
    </lineage>
</organism>
<dbReference type="EMBL" id="JAUSRO010000011">
    <property type="protein sequence ID" value="MDP9901298.1"/>
    <property type="molecule type" value="Genomic_DNA"/>
</dbReference>
<evidence type="ECO:0000313" key="2">
    <source>
        <dbReference type="EMBL" id="MDP9901298.1"/>
    </source>
</evidence>
<comment type="caution">
    <text evidence="2">The sequence shown here is derived from an EMBL/GenBank/DDBJ whole genome shotgun (WGS) entry which is preliminary data.</text>
</comment>
<feature type="transmembrane region" description="Helical" evidence="1">
    <location>
        <begin position="143"/>
        <end position="163"/>
    </location>
</feature>
<evidence type="ECO:0000313" key="3">
    <source>
        <dbReference type="Proteomes" id="UP001226867"/>
    </source>
</evidence>
<feature type="transmembrane region" description="Helical" evidence="1">
    <location>
        <begin position="240"/>
        <end position="260"/>
    </location>
</feature>
<gene>
    <name evidence="2" type="ORF">J2W36_003564</name>
</gene>
<feature type="transmembrane region" description="Helical" evidence="1">
    <location>
        <begin position="115"/>
        <end position="131"/>
    </location>
</feature>